<proteinExistence type="predicted"/>
<accession>A0A0E9PG93</accession>
<sequence>MSIFFSILLSFENDCIAQLVSFSEVLLSVLKHRTSLPVDDAVRAMTLQ</sequence>
<reference evidence="1" key="2">
    <citation type="journal article" date="2015" name="Fish Shellfish Immunol.">
        <title>Early steps in the European eel (Anguilla anguilla)-Vibrio vulnificus interaction in the gills: Role of the RtxA13 toxin.</title>
        <authorList>
            <person name="Callol A."/>
            <person name="Pajuelo D."/>
            <person name="Ebbesson L."/>
            <person name="Teles M."/>
            <person name="MacKenzie S."/>
            <person name="Amaro C."/>
        </authorList>
    </citation>
    <scope>NUCLEOTIDE SEQUENCE</scope>
</reference>
<organism evidence="1">
    <name type="scientific">Anguilla anguilla</name>
    <name type="common">European freshwater eel</name>
    <name type="synonym">Muraena anguilla</name>
    <dbReference type="NCBI Taxonomy" id="7936"/>
    <lineage>
        <taxon>Eukaryota</taxon>
        <taxon>Metazoa</taxon>
        <taxon>Chordata</taxon>
        <taxon>Craniata</taxon>
        <taxon>Vertebrata</taxon>
        <taxon>Euteleostomi</taxon>
        <taxon>Actinopterygii</taxon>
        <taxon>Neopterygii</taxon>
        <taxon>Teleostei</taxon>
        <taxon>Anguilliformes</taxon>
        <taxon>Anguillidae</taxon>
        <taxon>Anguilla</taxon>
    </lineage>
</organism>
<protein>
    <submittedName>
        <fullName evidence="1">Uncharacterized protein</fullName>
    </submittedName>
</protein>
<reference evidence="1" key="1">
    <citation type="submission" date="2014-11" db="EMBL/GenBank/DDBJ databases">
        <authorList>
            <person name="Amaro Gonzalez C."/>
        </authorList>
    </citation>
    <scope>NUCLEOTIDE SEQUENCE</scope>
</reference>
<name>A0A0E9PG93_ANGAN</name>
<dbReference type="AlphaFoldDB" id="A0A0E9PG93"/>
<evidence type="ECO:0000313" key="1">
    <source>
        <dbReference type="EMBL" id="JAH03559.1"/>
    </source>
</evidence>
<dbReference type="EMBL" id="GBXM01105018">
    <property type="protein sequence ID" value="JAH03559.1"/>
    <property type="molecule type" value="Transcribed_RNA"/>
</dbReference>